<protein>
    <submittedName>
        <fullName evidence="1">Uncharacterized protein</fullName>
    </submittedName>
</protein>
<organism evidence="1 2">
    <name type="scientific">Ascobolus immersus RN42</name>
    <dbReference type="NCBI Taxonomy" id="1160509"/>
    <lineage>
        <taxon>Eukaryota</taxon>
        <taxon>Fungi</taxon>
        <taxon>Dikarya</taxon>
        <taxon>Ascomycota</taxon>
        <taxon>Pezizomycotina</taxon>
        <taxon>Pezizomycetes</taxon>
        <taxon>Pezizales</taxon>
        <taxon>Ascobolaceae</taxon>
        <taxon>Ascobolus</taxon>
    </lineage>
</organism>
<reference evidence="1 2" key="1">
    <citation type="journal article" date="2018" name="Nat. Ecol. Evol.">
        <title>Pezizomycetes genomes reveal the molecular basis of ectomycorrhizal truffle lifestyle.</title>
        <authorList>
            <person name="Murat C."/>
            <person name="Payen T."/>
            <person name="Noel B."/>
            <person name="Kuo A."/>
            <person name="Morin E."/>
            <person name="Chen J."/>
            <person name="Kohler A."/>
            <person name="Krizsan K."/>
            <person name="Balestrini R."/>
            <person name="Da Silva C."/>
            <person name="Montanini B."/>
            <person name="Hainaut M."/>
            <person name="Levati E."/>
            <person name="Barry K.W."/>
            <person name="Belfiori B."/>
            <person name="Cichocki N."/>
            <person name="Clum A."/>
            <person name="Dockter R.B."/>
            <person name="Fauchery L."/>
            <person name="Guy J."/>
            <person name="Iotti M."/>
            <person name="Le Tacon F."/>
            <person name="Lindquist E.A."/>
            <person name="Lipzen A."/>
            <person name="Malagnac F."/>
            <person name="Mello A."/>
            <person name="Molinier V."/>
            <person name="Miyauchi S."/>
            <person name="Poulain J."/>
            <person name="Riccioni C."/>
            <person name="Rubini A."/>
            <person name="Sitrit Y."/>
            <person name="Splivallo R."/>
            <person name="Traeger S."/>
            <person name="Wang M."/>
            <person name="Zifcakova L."/>
            <person name="Wipf D."/>
            <person name="Zambonelli A."/>
            <person name="Paolocci F."/>
            <person name="Nowrousian M."/>
            <person name="Ottonello S."/>
            <person name="Baldrian P."/>
            <person name="Spatafora J.W."/>
            <person name="Henrissat B."/>
            <person name="Nagy L.G."/>
            <person name="Aury J.M."/>
            <person name="Wincker P."/>
            <person name="Grigoriev I.V."/>
            <person name="Bonfante P."/>
            <person name="Martin F.M."/>
        </authorList>
    </citation>
    <scope>NUCLEOTIDE SEQUENCE [LARGE SCALE GENOMIC DNA]</scope>
    <source>
        <strain evidence="1 2">RN42</strain>
    </source>
</reference>
<dbReference type="Proteomes" id="UP000275078">
    <property type="component" value="Unassembled WGS sequence"/>
</dbReference>
<dbReference type="EMBL" id="ML119683">
    <property type="protein sequence ID" value="RPA81010.1"/>
    <property type="molecule type" value="Genomic_DNA"/>
</dbReference>
<evidence type="ECO:0000313" key="1">
    <source>
        <dbReference type="EMBL" id="RPA81010.1"/>
    </source>
</evidence>
<keyword evidence="2" id="KW-1185">Reference proteome</keyword>
<evidence type="ECO:0000313" key="2">
    <source>
        <dbReference type="Proteomes" id="UP000275078"/>
    </source>
</evidence>
<gene>
    <name evidence="1" type="ORF">BJ508DRAFT_415038</name>
</gene>
<proteinExistence type="predicted"/>
<dbReference type="AlphaFoldDB" id="A0A3N4IA49"/>
<sequence>MSLITGGGSSFSMPLGNFYVRRQEVNQDECNKSCFEDFKKDSECTTGTDEEKKRCACKNPAMSSDKFKNCASGGTHKVCNVDNTAKAGLEALKFYWSECQPFLKDLGEDVKKEMEELGKNLEDNFKDIGEDFKASAAEVGKNLEETGKNVGNSLAKAITGSDGATTGVVGVKKLVVVGLLAWGALAML</sequence>
<name>A0A3N4IA49_ASCIM</name>
<accession>A0A3N4IA49</accession>